<gene>
    <name evidence="1" type="ORF">FHU36_008456</name>
</gene>
<sequence>MLDMQAFVKAVVDQAPPPSREQLARLRLILCGSRSNEEGADVAA</sequence>
<evidence type="ECO:0000313" key="1">
    <source>
        <dbReference type="EMBL" id="MBB6351873.1"/>
    </source>
</evidence>
<name>A0A7X0F1E1_9ACTN</name>
<protein>
    <submittedName>
        <fullName evidence="1">Uncharacterized protein</fullName>
    </submittedName>
</protein>
<reference evidence="1 2" key="1">
    <citation type="submission" date="2020-08" db="EMBL/GenBank/DDBJ databases">
        <title>Sequencing the genomes of 1000 actinobacteria strains.</title>
        <authorList>
            <person name="Klenk H.-P."/>
        </authorList>
    </citation>
    <scope>NUCLEOTIDE SEQUENCE [LARGE SCALE GENOMIC DNA]</scope>
    <source>
        <strain evidence="1 2">DSM 45913</strain>
    </source>
</reference>
<organism evidence="1 2">
    <name type="scientific">Nonomuraea muscovyensis</name>
    <dbReference type="NCBI Taxonomy" id="1124761"/>
    <lineage>
        <taxon>Bacteria</taxon>
        <taxon>Bacillati</taxon>
        <taxon>Actinomycetota</taxon>
        <taxon>Actinomycetes</taxon>
        <taxon>Streptosporangiales</taxon>
        <taxon>Streptosporangiaceae</taxon>
        <taxon>Nonomuraea</taxon>
    </lineage>
</organism>
<dbReference type="EMBL" id="JACHJB010000004">
    <property type="protein sequence ID" value="MBB6351873.1"/>
    <property type="molecule type" value="Genomic_DNA"/>
</dbReference>
<keyword evidence="2" id="KW-1185">Reference proteome</keyword>
<proteinExistence type="predicted"/>
<dbReference type="Proteomes" id="UP000583800">
    <property type="component" value="Unassembled WGS sequence"/>
</dbReference>
<dbReference type="AlphaFoldDB" id="A0A7X0F1E1"/>
<evidence type="ECO:0000313" key="2">
    <source>
        <dbReference type="Proteomes" id="UP000583800"/>
    </source>
</evidence>
<accession>A0A7X0F1E1</accession>
<dbReference type="RefSeq" id="WP_281394607.1">
    <property type="nucleotide sequence ID" value="NZ_JACHJB010000004.1"/>
</dbReference>
<comment type="caution">
    <text evidence="1">The sequence shown here is derived from an EMBL/GenBank/DDBJ whole genome shotgun (WGS) entry which is preliminary data.</text>
</comment>